<dbReference type="InterPro" id="IPR048466">
    <property type="entry name" value="DNA_pol3_delta-like_C"/>
</dbReference>
<dbReference type="NCBIfam" id="TIGR01128">
    <property type="entry name" value="holA"/>
    <property type="match status" value="1"/>
</dbReference>
<dbReference type="SUPFAM" id="SSF52540">
    <property type="entry name" value="P-loop containing nucleoside triphosphate hydrolases"/>
    <property type="match status" value="1"/>
</dbReference>
<dbReference type="PANTHER" id="PTHR34388:SF1">
    <property type="entry name" value="DNA POLYMERASE III SUBUNIT DELTA"/>
    <property type="match status" value="1"/>
</dbReference>
<evidence type="ECO:0000256" key="2">
    <source>
        <dbReference type="ARBA" id="ARBA00017703"/>
    </source>
</evidence>
<keyword evidence="12" id="KW-1185">Reference proteome</keyword>
<dbReference type="Gene3D" id="1.10.8.60">
    <property type="match status" value="1"/>
</dbReference>
<keyword evidence="3 11" id="KW-0808">Transferase</keyword>
<dbReference type="GO" id="GO:0003887">
    <property type="term" value="F:DNA-directed DNA polymerase activity"/>
    <property type="evidence" value="ECO:0007669"/>
    <property type="project" value="UniProtKB-KW"/>
</dbReference>
<evidence type="ECO:0000256" key="8">
    <source>
        <dbReference type="ARBA" id="ARBA00049244"/>
    </source>
</evidence>
<dbReference type="PANTHER" id="PTHR34388">
    <property type="entry name" value="DNA POLYMERASE III SUBUNIT DELTA"/>
    <property type="match status" value="1"/>
</dbReference>
<dbReference type="EMBL" id="CP000698">
    <property type="protein sequence ID" value="ABQ27293.1"/>
    <property type="molecule type" value="Genomic_DNA"/>
</dbReference>
<dbReference type="InterPro" id="IPR005790">
    <property type="entry name" value="DNA_polIII_delta"/>
</dbReference>
<organism evidence="11 12">
    <name type="scientific">Geotalea uraniireducens (strain Rf4)</name>
    <name type="common">Geobacter uraniireducens</name>
    <dbReference type="NCBI Taxonomy" id="351605"/>
    <lineage>
        <taxon>Bacteria</taxon>
        <taxon>Pseudomonadati</taxon>
        <taxon>Thermodesulfobacteriota</taxon>
        <taxon>Desulfuromonadia</taxon>
        <taxon>Geobacterales</taxon>
        <taxon>Geobacteraceae</taxon>
        <taxon>Geotalea</taxon>
    </lineage>
</organism>
<evidence type="ECO:0000259" key="9">
    <source>
        <dbReference type="Pfam" id="PF06144"/>
    </source>
</evidence>
<evidence type="ECO:0000256" key="6">
    <source>
        <dbReference type="ARBA" id="ARBA00022932"/>
    </source>
</evidence>
<sequence>MKPEEFARALEKGDIGPLYYMYGDEPYLIERGVKRLLEQVVSPDFRDFNLNVFYGNECKGEEIFSAAQTLPMFSERRAILVKKSHELSAATLEVLTGYVQNPSPSTCLIFQGEKIDQRKKFFTEMKKTGELVEFKRPYENQLGPFIREEVKAYGKRIEPAAADLLAYMVGNNLQELASQIEKVATYSGKRESITVGDVKEIVSDTKVDTVFELADAFGEKNLSKALRTLYTILRDGEAPLLVLAMLSRHFRQLWRVRELLDRKIPTNEIGKAAGINPYFLKKVIEQARNYRTTELKGVFERLFDLDLALKTGGGKPAALMERLTMEVCGKR</sequence>
<name>A5G675_GEOUR</name>
<dbReference type="Pfam" id="PF21694">
    <property type="entry name" value="DNA_pol3_delta_C"/>
    <property type="match status" value="1"/>
</dbReference>
<keyword evidence="4 11" id="KW-0548">Nucleotidyltransferase</keyword>
<dbReference type="HOGENOM" id="CLU_044694_2_1_7"/>
<dbReference type="Pfam" id="PF06144">
    <property type="entry name" value="DNA_pol3_delta"/>
    <property type="match status" value="1"/>
</dbReference>
<dbReference type="GO" id="GO:0006261">
    <property type="term" value="P:DNA-templated DNA replication"/>
    <property type="evidence" value="ECO:0007669"/>
    <property type="project" value="TreeGrafter"/>
</dbReference>
<dbReference type="Proteomes" id="UP000006695">
    <property type="component" value="Chromosome"/>
</dbReference>
<evidence type="ECO:0000256" key="1">
    <source>
        <dbReference type="ARBA" id="ARBA00012417"/>
    </source>
</evidence>
<dbReference type="InterPro" id="IPR008921">
    <property type="entry name" value="DNA_pol3_clamp-load_cplx_C"/>
</dbReference>
<comment type="similarity">
    <text evidence="7">Belongs to the DNA polymerase HolA subunit family.</text>
</comment>
<evidence type="ECO:0000256" key="5">
    <source>
        <dbReference type="ARBA" id="ARBA00022705"/>
    </source>
</evidence>
<evidence type="ECO:0000256" key="3">
    <source>
        <dbReference type="ARBA" id="ARBA00022679"/>
    </source>
</evidence>
<dbReference type="GO" id="GO:0009360">
    <property type="term" value="C:DNA polymerase III complex"/>
    <property type="evidence" value="ECO:0007669"/>
    <property type="project" value="InterPro"/>
</dbReference>
<comment type="catalytic activity">
    <reaction evidence="8">
        <text>DNA(n) + a 2'-deoxyribonucleoside 5'-triphosphate = DNA(n+1) + diphosphate</text>
        <dbReference type="Rhea" id="RHEA:22508"/>
        <dbReference type="Rhea" id="RHEA-COMP:17339"/>
        <dbReference type="Rhea" id="RHEA-COMP:17340"/>
        <dbReference type="ChEBI" id="CHEBI:33019"/>
        <dbReference type="ChEBI" id="CHEBI:61560"/>
        <dbReference type="ChEBI" id="CHEBI:173112"/>
        <dbReference type="EC" id="2.7.7.7"/>
    </reaction>
</comment>
<keyword evidence="5" id="KW-0235">DNA replication</keyword>
<dbReference type="Gene3D" id="3.40.50.300">
    <property type="entry name" value="P-loop containing nucleotide triphosphate hydrolases"/>
    <property type="match status" value="1"/>
</dbReference>
<dbReference type="RefSeq" id="WP_011939959.1">
    <property type="nucleotide sequence ID" value="NC_009483.1"/>
</dbReference>
<evidence type="ECO:0000256" key="7">
    <source>
        <dbReference type="ARBA" id="ARBA00034754"/>
    </source>
</evidence>
<dbReference type="AlphaFoldDB" id="A5G675"/>
<dbReference type="KEGG" id="gur:Gura_3132"/>
<dbReference type="GO" id="GO:0003677">
    <property type="term" value="F:DNA binding"/>
    <property type="evidence" value="ECO:0007669"/>
    <property type="project" value="InterPro"/>
</dbReference>
<dbReference type="Gene3D" id="1.20.272.10">
    <property type="match status" value="1"/>
</dbReference>
<protein>
    <recommendedName>
        <fullName evidence="2">DNA polymerase III subunit delta</fullName>
        <ecNumber evidence="1">2.7.7.7</ecNumber>
    </recommendedName>
</protein>
<dbReference type="InterPro" id="IPR027417">
    <property type="entry name" value="P-loop_NTPase"/>
</dbReference>
<feature type="domain" description="DNA polymerase III delta subunit-like C-terminal" evidence="10">
    <location>
        <begin position="208"/>
        <end position="326"/>
    </location>
</feature>
<dbReference type="InterPro" id="IPR010372">
    <property type="entry name" value="DNA_pol3_delta_N"/>
</dbReference>
<feature type="domain" description="DNA polymerase III delta N-terminal" evidence="9">
    <location>
        <begin position="19"/>
        <end position="135"/>
    </location>
</feature>
<evidence type="ECO:0000313" key="12">
    <source>
        <dbReference type="Proteomes" id="UP000006695"/>
    </source>
</evidence>
<dbReference type="STRING" id="351605.Gura_3132"/>
<dbReference type="OrthoDB" id="9769782at2"/>
<evidence type="ECO:0000256" key="4">
    <source>
        <dbReference type="ARBA" id="ARBA00022695"/>
    </source>
</evidence>
<dbReference type="EC" id="2.7.7.7" evidence="1"/>
<gene>
    <name evidence="11" type="ordered locus">Gura_3132</name>
</gene>
<evidence type="ECO:0000313" key="11">
    <source>
        <dbReference type="EMBL" id="ABQ27293.1"/>
    </source>
</evidence>
<reference evidence="11 12" key="1">
    <citation type="submission" date="2007-05" db="EMBL/GenBank/DDBJ databases">
        <title>Complete sequence of Geobacter uraniireducens Rf4.</title>
        <authorList>
            <consortium name="US DOE Joint Genome Institute"/>
            <person name="Copeland A."/>
            <person name="Lucas S."/>
            <person name="Lapidus A."/>
            <person name="Barry K."/>
            <person name="Detter J.C."/>
            <person name="Glavina del Rio T."/>
            <person name="Hammon N."/>
            <person name="Israni S."/>
            <person name="Dalin E."/>
            <person name="Tice H."/>
            <person name="Pitluck S."/>
            <person name="Chertkov O."/>
            <person name="Brettin T."/>
            <person name="Bruce D."/>
            <person name="Han C."/>
            <person name="Schmutz J."/>
            <person name="Larimer F."/>
            <person name="Land M."/>
            <person name="Hauser L."/>
            <person name="Kyrpides N."/>
            <person name="Mikhailova N."/>
            <person name="Shelobolina E."/>
            <person name="Aklujkar M."/>
            <person name="Lovley D."/>
            <person name="Richardson P."/>
        </authorList>
    </citation>
    <scope>NUCLEOTIDE SEQUENCE [LARGE SCALE GENOMIC DNA]</scope>
    <source>
        <strain evidence="11 12">Rf4</strain>
    </source>
</reference>
<dbReference type="SUPFAM" id="SSF48019">
    <property type="entry name" value="post-AAA+ oligomerization domain-like"/>
    <property type="match status" value="1"/>
</dbReference>
<evidence type="ECO:0000259" key="10">
    <source>
        <dbReference type="Pfam" id="PF21694"/>
    </source>
</evidence>
<accession>A5G675</accession>
<keyword evidence="6" id="KW-0239">DNA-directed DNA polymerase</keyword>
<proteinExistence type="inferred from homology"/>